<sequence>MAEGRLKAGAGTEERMILTELPKTAILNASVRPWRTFSFPSESRPIRRREMSDLLRMGKVVVKV</sequence>
<name>A0ABP7W4P5_9ACTN</name>
<keyword evidence="2" id="KW-1185">Reference proteome</keyword>
<evidence type="ECO:0000313" key="2">
    <source>
        <dbReference type="Proteomes" id="UP001499984"/>
    </source>
</evidence>
<dbReference type="EMBL" id="BAAAZY010000024">
    <property type="protein sequence ID" value="GAA4080316.1"/>
    <property type="molecule type" value="Genomic_DNA"/>
</dbReference>
<accession>A0ABP7W4P5</accession>
<comment type="caution">
    <text evidence="1">The sequence shown here is derived from an EMBL/GenBank/DDBJ whole genome shotgun (WGS) entry which is preliminary data.</text>
</comment>
<reference evidence="2" key="1">
    <citation type="journal article" date="2019" name="Int. J. Syst. Evol. Microbiol.">
        <title>The Global Catalogue of Microorganisms (GCM) 10K type strain sequencing project: providing services to taxonomists for standard genome sequencing and annotation.</title>
        <authorList>
            <consortium name="The Broad Institute Genomics Platform"/>
            <consortium name="The Broad Institute Genome Sequencing Center for Infectious Disease"/>
            <person name="Wu L."/>
            <person name="Ma J."/>
        </authorList>
    </citation>
    <scope>NUCLEOTIDE SEQUENCE [LARGE SCALE GENOMIC DNA]</scope>
    <source>
        <strain evidence="2">JCM 16925</strain>
    </source>
</reference>
<protein>
    <submittedName>
        <fullName evidence="1">Uncharacterized protein</fullName>
    </submittedName>
</protein>
<dbReference type="Proteomes" id="UP001499984">
    <property type="component" value="Unassembled WGS sequence"/>
</dbReference>
<organism evidence="1 2">
    <name type="scientific">Streptomyces shaanxiensis</name>
    <dbReference type="NCBI Taxonomy" id="653357"/>
    <lineage>
        <taxon>Bacteria</taxon>
        <taxon>Bacillati</taxon>
        <taxon>Actinomycetota</taxon>
        <taxon>Actinomycetes</taxon>
        <taxon>Kitasatosporales</taxon>
        <taxon>Streptomycetaceae</taxon>
        <taxon>Streptomyces</taxon>
    </lineage>
</organism>
<proteinExistence type="predicted"/>
<gene>
    <name evidence="1" type="ORF">GCM10022233_70680</name>
</gene>
<evidence type="ECO:0000313" key="1">
    <source>
        <dbReference type="EMBL" id="GAA4080316.1"/>
    </source>
</evidence>